<gene>
    <name evidence="7" type="primary">hemC</name>
    <name evidence="10" type="ORF">C1I91_22345</name>
</gene>
<proteinExistence type="inferred from homology"/>
<dbReference type="GO" id="GO:0005737">
    <property type="term" value="C:cytoplasm"/>
    <property type="evidence" value="ECO:0007669"/>
    <property type="project" value="UniProtKB-UniRule"/>
</dbReference>
<keyword evidence="4 7" id="KW-0808">Transferase</keyword>
<protein>
    <recommendedName>
        <fullName evidence="7">Porphobilinogen deaminase</fullName>
        <shortName evidence="7">PBG</shortName>
        <ecNumber evidence="7">2.5.1.61</ecNumber>
    </recommendedName>
    <alternativeName>
        <fullName evidence="7">Hydroxymethylbilane synthase</fullName>
        <shortName evidence="7">HMBS</shortName>
    </alternativeName>
    <alternativeName>
        <fullName evidence="7">Pre-uroporphyrinogen synthase</fullName>
    </alternativeName>
</protein>
<reference evidence="10 11" key="1">
    <citation type="submission" date="2018-01" db="EMBL/GenBank/DDBJ databases">
        <title>Genome Sequencing and Assembly of Anaerobacter polyendosporus strain CT4.</title>
        <authorList>
            <person name="Tachaapaikoon C."/>
            <person name="Sutheeworapong S."/>
            <person name="Jenjaroenpun P."/>
            <person name="Wongsurawat T."/>
            <person name="Nookeaw I."/>
            <person name="Cheawchanlertfa P."/>
            <person name="Kosugi A."/>
            <person name="Cheevadhanarak S."/>
            <person name="Ratanakhanokchai K."/>
        </authorList>
    </citation>
    <scope>NUCLEOTIDE SEQUENCE [LARGE SCALE GENOMIC DNA]</scope>
    <source>
        <strain evidence="10 11">CT4</strain>
    </source>
</reference>
<evidence type="ECO:0000256" key="3">
    <source>
        <dbReference type="ARBA" id="ARBA00011245"/>
    </source>
</evidence>
<dbReference type="Proteomes" id="UP000286268">
    <property type="component" value="Chromosome"/>
</dbReference>
<dbReference type="PIRSF" id="PIRSF001438">
    <property type="entry name" value="4pyrrol_synth_OHMeBilane_synth"/>
    <property type="match status" value="1"/>
</dbReference>
<dbReference type="GO" id="GO:0004418">
    <property type="term" value="F:hydroxymethylbilane synthase activity"/>
    <property type="evidence" value="ECO:0007669"/>
    <property type="project" value="UniProtKB-UniRule"/>
</dbReference>
<keyword evidence="5 7" id="KW-0627">Porphyrin biosynthesis</keyword>
<dbReference type="PANTHER" id="PTHR11557">
    <property type="entry name" value="PORPHOBILINOGEN DEAMINASE"/>
    <property type="match status" value="1"/>
</dbReference>
<dbReference type="InterPro" id="IPR000860">
    <property type="entry name" value="HemC"/>
</dbReference>
<feature type="domain" description="Porphobilinogen deaminase N-terminal" evidence="8">
    <location>
        <begin position="3"/>
        <end position="206"/>
    </location>
</feature>
<name>A0A410DYK4_9CLOT</name>
<evidence type="ECO:0000256" key="4">
    <source>
        <dbReference type="ARBA" id="ARBA00022679"/>
    </source>
</evidence>
<dbReference type="KEGG" id="cmah:C1I91_22345"/>
<dbReference type="RefSeq" id="WP_128214871.1">
    <property type="nucleotide sequence ID" value="NZ_CP025746.1"/>
</dbReference>
<dbReference type="EC" id="2.5.1.61" evidence="7"/>
<comment type="catalytic activity">
    <reaction evidence="6 7">
        <text>4 porphobilinogen + H2O = hydroxymethylbilane + 4 NH4(+)</text>
        <dbReference type="Rhea" id="RHEA:13185"/>
        <dbReference type="ChEBI" id="CHEBI:15377"/>
        <dbReference type="ChEBI" id="CHEBI:28938"/>
        <dbReference type="ChEBI" id="CHEBI:57845"/>
        <dbReference type="ChEBI" id="CHEBI:58126"/>
        <dbReference type="EC" id="2.5.1.61"/>
    </reaction>
</comment>
<dbReference type="InterPro" id="IPR022418">
    <property type="entry name" value="Porphobilinogen_deaminase_C"/>
</dbReference>
<dbReference type="PANTHER" id="PTHR11557:SF0">
    <property type="entry name" value="PORPHOBILINOGEN DEAMINASE"/>
    <property type="match status" value="1"/>
</dbReference>
<evidence type="ECO:0000259" key="9">
    <source>
        <dbReference type="Pfam" id="PF03900"/>
    </source>
</evidence>
<evidence type="ECO:0000313" key="10">
    <source>
        <dbReference type="EMBL" id="QAA34150.1"/>
    </source>
</evidence>
<dbReference type="HAMAP" id="MF_00260">
    <property type="entry name" value="Porphobil_deam"/>
    <property type="match status" value="1"/>
</dbReference>
<feature type="domain" description="Porphobilinogen deaminase C-terminal" evidence="9">
    <location>
        <begin position="222"/>
        <end position="288"/>
    </location>
</feature>
<dbReference type="Pfam" id="PF03900">
    <property type="entry name" value="Porphobil_deamC"/>
    <property type="match status" value="1"/>
</dbReference>
<evidence type="ECO:0000256" key="5">
    <source>
        <dbReference type="ARBA" id="ARBA00023244"/>
    </source>
</evidence>
<evidence type="ECO:0000259" key="8">
    <source>
        <dbReference type="Pfam" id="PF01379"/>
    </source>
</evidence>
<comment type="subunit">
    <text evidence="3 7">Monomer.</text>
</comment>
<evidence type="ECO:0000313" key="11">
    <source>
        <dbReference type="Proteomes" id="UP000286268"/>
    </source>
</evidence>
<dbReference type="Gene3D" id="3.30.160.40">
    <property type="entry name" value="Porphobilinogen deaminase, C-terminal domain"/>
    <property type="match status" value="1"/>
</dbReference>
<accession>A0A410DYK4</accession>
<dbReference type="GO" id="GO:0006782">
    <property type="term" value="P:protoporphyrinogen IX biosynthetic process"/>
    <property type="evidence" value="ECO:0007669"/>
    <property type="project" value="UniProtKB-UniRule"/>
</dbReference>
<evidence type="ECO:0000256" key="7">
    <source>
        <dbReference type="HAMAP-Rule" id="MF_00260"/>
    </source>
</evidence>
<keyword evidence="11" id="KW-1185">Reference proteome</keyword>
<evidence type="ECO:0000256" key="6">
    <source>
        <dbReference type="ARBA" id="ARBA00048169"/>
    </source>
</evidence>
<dbReference type="SUPFAM" id="SSF54782">
    <property type="entry name" value="Porphobilinogen deaminase (hydroxymethylbilane synthase), C-terminal domain"/>
    <property type="match status" value="1"/>
</dbReference>
<dbReference type="NCBIfam" id="TIGR00212">
    <property type="entry name" value="hemC"/>
    <property type="match status" value="1"/>
</dbReference>
<evidence type="ECO:0000256" key="1">
    <source>
        <dbReference type="ARBA" id="ARBA00002869"/>
    </source>
</evidence>
<dbReference type="InterPro" id="IPR036803">
    <property type="entry name" value="Porphobilinogen_deaminase_C_sf"/>
</dbReference>
<feature type="modified residue" description="S-(dipyrrolylmethanemethyl)cysteine" evidence="7">
    <location>
        <position position="237"/>
    </location>
</feature>
<dbReference type="EMBL" id="CP025746">
    <property type="protein sequence ID" value="QAA34150.1"/>
    <property type="molecule type" value="Genomic_DNA"/>
</dbReference>
<dbReference type="FunFam" id="3.40.190.10:FF:000005">
    <property type="entry name" value="Porphobilinogen deaminase"/>
    <property type="match status" value="1"/>
</dbReference>
<dbReference type="PROSITE" id="PS00533">
    <property type="entry name" value="PORPHOBILINOGEN_DEAM"/>
    <property type="match status" value="1"/>
</dbReference>
<comment type="similarity">
    <text evidence="2 7">Belongs to the HMBS family.</text>
</comment>
<dbReference type="Pfam" id="PF01379">
    <property type="entry name" value="Porphobil_deam"/>
    <property type="match status" value="1"/>
</dbReference>
<comment type="function">
    <text evidence="1 7">Tetrapolymerization of the monopyrrole PBG into the hydroxymethylbilane pre-uroporphyrinogen in several discrete steps.</text>
</comment>
<sequence length="291" mass="32626">MSLVIATRKSKLAQTQTEIVMSLLKEKCGEDSEKLLMSTEGDRRLDVALNKIGGKGLFVKEIEYALLQGKADIAVHSMKDVPFMLEEPFEIVAMPEREDPRDAFISLKGISFYDLPKGARIGTSSIRRSSQLRALRADIEIVPIRGNVQTRIEKIEKESLDGIILAAAGLKRLDMDHIITNYFEEETFLPAIGQGALGIECLKNSDKKDIFSKLDHNETRVAVEAERSFMRELNGGCHSPIGAYARIEKDDIYIIGIYETNYRLVKKDIQGKVCDHLELGKSLAKKVIKEL</sequence>
<dbReference type="OrthoDB" id="9810298at2"/>
<comment type="cofactor">
    <cofactor evidence="7">
        <name>dipyrromethane</name>
        <dbReference type="ChEBI" id="CHEBI:60342"/>
    </cofactor>
    <text evidence="7">Binds 1 dipyrromethane group covalently.</text>
</comment>
<dbReference type="InterPro" id="IPR022417">
    <property type="entry name" value="Porphobilin_deaminase_N"/>
</dbReference>
<dbReference type="AlphaFoldDB" id="A0A410DYK4"/>
<evidence type="ECO:0000256" key="2">
    <source>
        <dbReference type="ARBA" id="ARBA00005638"/>
    </source>
</evidence>
<organism evidence="10 11">
    <name type="scientific">Clostridium manihotivorum</name>
    <dbReference type="NCBI Taxonomy" id="2320868"/>
    <lineage>
        <taxon>Bacteria</taxon>
        <taxon>Bacillati</taxon>
        <taxon>Bacillota</taxon>
        <taxon>Clostridia</taxon>
        <taxon>Eubacteriales</taxon>
        <taxon>Clostridiaceae</taxon>
        <taxon>Clostridium</taxon>
    </lineage>
</organism>
<dbReference type="InterPro" id="IPR022419">
    <property type="entry name" value="Porphobilin_deaminase_cofac_BS"/>
</dbReference>
<dbReference type="SUPFAM" id="SSF53850">
    <property type="entry name" value="Periplasmic binding protein-like II"/>
    <property type="match status" value="1"/>
</dbReference>
<dbReference type="Gene3D" id="3.40.190.10">
    <property type="entry name" value="Periplasmic binding protein-like II"/>
    <property type="match status" value="2"/>
</dbReference>
<comment type="miscellaneous">
    <text evidence="7">The porphobilinogen subunits are added to the dipyrromethane group.</text>
</comment>
<dbReference type="PRINTS" id="PR00151">
    <property type="entry name" value="PORPHBDMNASE"/>
</dbReference>